<dbReference type="GO" id="GO:0003677">
    <property type="term" value="F:DNA binding"/>
    <property type="evidence" value="ECO:0007669"/>
    <property type="project" value="UniProtKB-KW"/>
</dbReference>
<dbReference type="SMART" id="SM00347">
    <property type="entry name" value="HTH_MARR"/>
    <property type="match status" value="1"/>
</dbReference>
<dbReference type="EMBL" id="JFFR01000002">
    <property type="protein sequence ID" value="KDN30227.1"/>
    <property type="molecule type" value="Genomic_DNA"/>
</dbReference>
<dbReference type="PRINTS" id="PR00598">
    <property type="entry name" value="HTHMARR"/>
</dbReference>
<dbReference type="SUPFAM" id="SSF46785">
    <property type="entry name" value="Winged helix' DNA-binding domain"/>
    <property type="match status" value="1"/>
</dbReference>
<dbReference type="Gene3D" id="1.10.10.10">
    <property type="entry name" value="Winged helix-like DNA-binding domain superfamily/Winged helix DNA-binding domain"/>
    <property type="match status" value="1"/>
</dbReference>
<dbReference type="PANTHER" id="PTHR33164:SF94">
    <property type="entry name" value="TRANSCRIPTIONAL REGULATORY PROTEIN-RELATED"/>
    <property type="match status" value="1"/>
</dbReference>
<keyword evidence="1" id="KW-0805">Transcription regulation</keyword>
<feature type="domain" description="HTH marR-type" evidence="4">
    <location>
        <begin position="7"/>
        <end position="137"/>
    </location>
</feature>
<dbReference type="PROSITE" id="PS01117">
    <property type="entry name" value="HTH_MARR_1"/>
    <property type="match status" value="1"/>
</dbReference>
<dbReference type="GO" id="GO:0003700">
    <property type="term" value="F:DNA-binding transcription factor activity"/>
    <property type="evidence" value="ECO:0007669"/>
    <property type="project" value="InterPro"/>
</dbReference>
<evidence type="ECO:0000313" key="5">
    <source>
        <dbReference type="EMBL" id="KDN30227.1"/>
    </source>
</evidence>
<keyword evidence="3" id="KW-0804">Transcription</keyword>
<dbReference type="InterPro" id="IPR023187">
    <property type="entry name" value="Tscrpt_reg_MarR-type_CS"/>
</dbReference>
<name>A0A066UWJ4_9VIBR</name>
<accession>A0A066UWJ4</accession>
<proteinExistence type="predicted"/>
<dbReference type="PANTHER" id="PTHR33164">
    <property type="entry name" value="TRANSCRIPTIONAL REGULATOR, MARR FAMILY"/>
    <property type="match status" value="1"/>
</dbReference>
<dbReference type="InterPro" id="IPR036388">
    <property type="entry name" value="WH-like_DNA-bd_sf"/>
</dbReference>
<dbReference type="Pfam" id="PF01047">
    <property type="entry name" value="MarR"/>
    <property type="match status" value="1"/>
</dbReference>
<dbReference type="Proteomes" id="UP000027219">
    <property type="component" value="Unassembled WGS sequence"/>
</dbReference>
<organism evidence="5 6">
    <name type="scientific">Vibrio fortis</name>
    <dbReference type="NCBI Taxonomy" id="212667"/>
    <lineage>
        <taxon>Bacteria</taxon>
        <taxon>Pseudomonadati</taxon>
        <taxon>Pseudomonadota</taxon>
        <taxon>Gammaproteobacteria</taxon>
        <taxon>Vibrionales</taxon>
        <taxon>Vibrionaceae</taxon>
        <taxon>Vibrio</taxon>
    </lineage>
</organism>
<protein>
    <submittedName>
        <fullName evidence="5">MarR family transcriptional regulator</fullName>
    </submittedName>
</protein>
<keyword evidence="2" id="KW-0238">DNA-binding</keyword>
<dbReference type="InterPro" id="IPR036390">
    <property type="entry name" value="WH_DNA-bd_sf"/>
</dbReference>
<gene>
    <name evidence="5" type="ORF">VFDL14_05720</name>
</gene>
<dbReference type="InterPro" id="IPR000835">
    <property type="entry name" value="HTH_MarR-typ"/>
</dbReference>
<dbReference type="STRING" id="212667.VFDL14_05720"/>
<dbReference type="OrthoDB" id="6196575at2"/>
<comment type="caution">
    <text evidence="5">The sequence shown here is derived from an EMBL/GenBank/DDBJ whole genome shotgun (WGS) entry which is preliminary data.</text>
</comment>
<dbReference type="GO" id="GO:0006950">
    <property type="term" value="P:response to stress"/>
    <property type="evidence" value="ECO:0007669"/>
    <property type="project" value="TreeGrafter"/>
</dbReference>
<dbReference type="AlphaFoldDB" id="A0A066UWJ4"/>
<keyword evidence="6" id="KW-1185">Reference proteome</keyword>
<evidence type="ECO:0000256" key="1">
    <source>
        <dbReference type="ARBA" id="ARBA00023015"/>
    </source>
</evidence>
<evidence type="ECO:0000256" key="2">
    <source>
        <dbReference type="ARBA" id="ARBA00023125"/>
    </source>
</evidence>
<dbReference type="RefSeq" id="WP_032549243.1">
    <property type="nucleotide sequence ID" value="NZ_JFFR01000002.1"/>
</dbReference>
<dbReference type="InterPro" id="IPR039422">
    <property type="entry name" value="MarR/SlyA-like"/>
</dbReference>
<dbReference type="PROSITE" id="PS50995">
    <property type="entry name" value="HTH_MARR_2"/>
    <property type="match status" value="1"/>
</dbReference>
<evidence type="ECO:0000259" key="4">
    <source>
        <dbReference type="PROSITE" id="PS50995"/>
    </source>
</evidence>
<sequence length="143" mass="16015">MSEGKSLDSLFKLVHAVKRNVHEKIEALDLDIAPMHVRVLKIITKKPQCTAVDIASFLDRDKAQVTRLLSALIKQELIVKEPNPEDKRSQCLAITERGKAIVDQLSEVDSEMFEKMKIGIDSDELATFERVAKAMAQNLNSKG</sequence>
<evidence type="ECO:0000313" key="6">
    <source>
        <dbReference type="Proteomes" id="UP000027219"/>
    </source>
</evidence>
<reference evidence="5 6" key="1">
    <citation type="submission" date="2014-02" db="EMBL/GenBank/DDBJ databases">
        <title>Vibrio fortis Dalian14 Genome Sequencing.</title>
        <authorList>
            <person name="Wang Y."/>
            <person name="Song L."/>
            <person name="Liu G."/>
            <person name="Ding J."/>
        </authorList>
    </citation>
    <scope>NUCLEOTIDE SEQUENCE [LARGE SCALE GENOMIC DNA]</scope>
    <source>
        <strain evidence="5 6">Dalian14</strain>
    </source>
</reference>
<evidence type="ECO:0000256" key="3">
    <source>
        <dbReference type="ARBA" id="ARBA00023163"/>
    </source>
</evidence>